<reference evidence="1 2" key="2">
    <citation type="journal article" date="2016" name="Appl. Microbiol. Biotechnol.">
        <title>Mutations improving production and secretion of extracellular lipase by Burkholderia glumae PG1.</title>
        <authorList>
            <person name="Knapp A."/>
            <person name="Voget S."/>
            <person name="Gao R."/>
            <person name="Zaburannyi N."/>
            <person name="Krysciak D."/>
            <person name="Breuer M."/>
            <person name="Hauer B."/>
            <person name="Streit W.R."/>
            <person name="Muller R."/>
            <person name="Daniel R."/>
            <person name="Jaeger K.E."/>
        </authorList>
    </citation>
    <scope>NUCLEOTIDE SEQUENCE [LARGE SCALE GENOMIC DNA]</scope>
    <source>
        <strain evidence="1 2">PG1</strain>
    </source>
</reference>
<dbReference type="HOGENOM" id="CLU_036469_0_0_4"/>
<evidence type="ECO:0000313" key="1">
    <source>
        <dbReference type="EMBL" id="AJK47066.1"/>
    </source>
</evidence>
<evidence type="ECO:0000313" key="2">
    <source>
        <dbReference type="Proteomes" id="UP000031838"/>
    </source>
</evidence>
<proteinExistence type="predicted"/>
<dbReference type="KEGG" id="bgp:BGL_1c25770"/>
<name>A0A0B6S4B1_BURPL</name>
<dbReference type="AlphaFoldDB" id="A0A0B6S4B1"/>
<protein>
    <submittedName>
        <fullName evidence="1">Uncharacterized protein</fullName>
    </submittedName>
</protein>
<gene>
    <name evidence="1" type="ORF">BGL_1c25770</name>
</gene>
<dbReference type="EMBL" id="CP002580">
    <property type="protein sequence ID" value="AJK47066.1"/>
    <property type="molecule type" value="Genomic_DNA"/>
</dbReference>
<accession>A0A0B6S4B1</accession>
<dbReference type="NCBIfam" id="NF040700">
    <property type="entry name" value="VPA1262_N_dom"/>
    <property type="match status" value="1"/>
</dbReference>
<keyword evidence="2" id="KW-1185">Reference proteome</keyword>
<reference evidence="2" key="1">
    <citation type="submission" date="2011-03" db="EMBL/GenBank/DDBJ databases">
        <authorList>
            <person name="Voget S."/>
            <person name="Streit W.R."/>
            <person name="Jaeger K.E."/>
            <person name="Daniel R."/>
        </authorList>
    </citation>
    <scope>NUCLEOTIDE SEQUENCE [LARGE SCALE GENOMIC DNA]</scope>
    <source>
        <strain evidence="2">PG1</strain>
    </source>
</reference>
<organism evidence="1 2">
    <name type="scientific">Burkholderia plantarii</name>
    <dbReference type="NCBI Taxonomy" id="41899"/>
    <lineage>
        <taxon>Bacteria</taxon>
        <taxon>Pseudomonadati</taxon>
        <taxon>Pseudomonadota</taxon>
        <taxon>Betaproteobacteria</taxon>
        <taxon>Burkholderiales</taxon>
        <taxon>Burkholderiaceae</taxon>
        <taxon>Burkholderia</taxon>
    </lineage>
</organism>
<sequence length="568" mass="63845">MANKMWTADRSVEWLKRTTAFGVLGVYTHVEVTEVVAYRDDEPKTPINVFSIAVLEARLADSSTRPAFLHGKDRVRLRSLNGWAFGVVRYVTELACLVPSYETFSSQSVWNLGGVPLRIGDMMAVAPQFVPPDSSESTPLNRMLKNNFWSGSYILELFDISKSNLGVFLEKPQRLQELSDRVQERVPLQLASLADRLGNIVLQLPCTSLLGTFRMTDDGFSVEVAWHPQVTPRPLRAVTSMEFDGAVCGYGSVPLNSSTANLNTRDNSGGSKHLIWDESNELILAATSTTYYVHQVGIKPSINVPEPRVFNCVEDDGSLSSKRVALRMSLPKQLVGESSQHTFREWTHKRIYKDEQTRLEQTRHFVQYRPDPGNPVASRRKAIDDIRFLIDQYGKGGVWLWDPYLSARDLLDTLFHCRHSGAPMRALTDGMEPRERASPKDVGAPMKAYFRRKAKRQEAARAGRTGPVKTFIDDQRAALSRAGGNLQGLVLEYRIRTGQTGLKFHDRFLIFPRPDETPLAWSLGTSVNGAGKAHHILQRVDNGRLILDAFAELWDQLAGSRHLIWKTP</sequence>
<dbReference type="Proteomes" id="UP000031838">
    <property type="component" value="Chromosome 1"/>
</dbReference>